<dbReference type="Pfam" id="PF13715">
    <property type="entry name" value="CarbopepD_reg_2"/>
    <property type="match status" value="1"/>
</dbReference>
<dbReference type="Proteomes" id="UP000245647">
    <property type="component" value="Unassembled WGS sequence"/>
</dbReference>
<evidence type="ECO:0000256" key="1">
    <source>
        <dbReference type="ARBA" id="ARBA00004571"/>
    </source>
</evidence>
<evidence type="ECO:0000256" key="6">
    <source>
        <dbReference type="ARBA" id="ARBA00023237"/>
    </source>
</evidence>
<dbReference type="NCBIfam" id="TIGR04057">
    <property type="entry name" value="SusC_RagA_signa"/>
    <property type="match status" value="1"/>
</dbReference>
<dbReference type="Gene3D" id="2.40.170.20">
    <property type="entry name" value="TonB-dependent receptor, beta-barrel domain"/>
    <property type="match status" value="1"/>
</dbReference>
<comment type="subcellular location">
    <subcellularLocation>
        <location evidence="1 7">Cell outer membrane</location>
        <topology evidence="1 7">Multi-pass membrane protein</topology>
    </subcellularLocation>
</comment>
<evidence type="ECO:0000256" key="3">
    <source>
        <dbReference type="ARBA" id="ARBA00022452"/>
    </source>
</evidence>
<dbReference type="Pfam" id="PF07715">
    <property type="entry name" value="Plug"/>
    <property type="match status" value="1"/>
</dbReference>
<gene>
    <name evidence="10" type="ORF">DDR33_15400</name>
</gene>
<reference evidence="10 11" key="1">
    <citation type="submission" date="2018-04" db="EMBL/GenBank/DDBJ databases">
        <title>Pedobacter chongqingensis sp. nov., isolated from a rottenly hemp rope.</title>
        <authorList>
            <person name="Cai Y."/>
        </authorList>
    </citation>
    <scope>NUCLEOTIDE SEQUENCE [LARGE SCALE GENOMIC DNA]</scope>
    <source>
        <strain evidence="10 11">FJ4-8</strain>
    </source>
</reference>
<dbReference type="NCBIfam" id="TIGR04056">
    <property type="entry name" value="OMP_RagA_SusC"/>
    <property type="match status" value="1"/>
</dbReference>
<dbReference type="AlphaFoldDB" id="A0A2U2PEG6"/>
<comment type="similarity">
    <text evidence="7">Belongs to the TonB-dependent receptor family.</text>
</comment>
<accession>A0A2U2PEG6</accession>
<dbReference type="InterPro" id="IPR037066">
    <property type="entry name" value="Plug_dom_sf"/>
</dbReference>
<dbReference type="PROSITE" id="PS52016">
    <property type="entry name" value="TONB_DEPENDENT_REC_3"/>
    <property type="match status" value="1"/>
</dbReference>
<feature type="signal peptide" evidence="8">
    <location>
        <begin position="1"/>
        <end position="28"/>
    </location>
</feature>
<evidence type="ECO:0000313" key="10">
    <source>
        <dbReference type="EMBL" id="PWG79795.1"/>
    </source>
</evidence>
<dbReference type="InterPro" id="IPR023996">
    <property type="entry name" value="TonB-dep_OMP_SusC/RagA"/>
</dbReference>
<dbReference type="Gene3D" id="2.170.130.10">
    <property type="entry name" value="TonB-dependent receptor, plug domain"/>
    <property type="match status" value="1"/>
</dbReference>
<dbReference type="InterPro" id="IPR039426">
    <property type="entry name" value="TonB-dep_rcpt-like"/>
</dbReference>
<dbReference type="InterPro" id="IPR036942">
    <property type="entry name" value="Beta-barrel_TonB_sf"/>
</dbReference>
<keyword evidence="4 7" id="KW-0812">Transmembrane</keyword>
<proteinExistence type="inferred from homology"/>
<evidence type="ECO:0000256" key="4">
    <source>
        <dbReference type="ARBA" id="ARBA00022692"/>
    </source>
</evidence>
<evidence type="ECO:0000256" key="2">
    <source>
        <dbReference type="ARBA" id="ARBA00022448"/>
    </source>
</evidence>
<feature type="chain" id="PRO_5015680567" evidence="8">
    <location>
        <begin position="29"/>
        <end position="1067"/>
    </location>
</feature>
<dbReference type="OrthoDB" id="9768177at2"/>
<dbReference type="InterPro" id="IPR008969">
    <property type="entry name" value="CarboxyPept-like_regulatory"/>
</dbReference>
<organism evidence="10 11">
    <name type="scientific">Pararcticibacter amylolyticus</name>
    <dbReference type="NCBI Taxonomy" id="2173175"/>
    <lineage>
        <taxon>Bacteria</taxon>
        <taxon>Pseudomonadati</taxon>
        <taxon>Bacteroidota</taxon>
        <taxon>Sphingobacteriia</taxon>
        <taxon>Sphingobacteriales</taxon>
        <taxon>Sphingobacteriaceae</taxon>
        <taxon>Pararcticibacter</taxon>
    </lineage>
</organism>
<keyword evidence="2 7" id="KW-0813">Transport</keyword>
<feature type="domain" description="TonB-dependent receptor plug" evidence="9">
    <location>
        <begin position="132"/>
        <end position="256"/>
    </location>
</feature>
<evidence type="ECO:0000256" key="5">
    <source>
        <dbReference type="ARBA" id="ARBA00023136"/>
    </source>
</evidence>
<keyword evidence="5 7" id="KW-0472">Membrane</keyword>
<dbReference type="Gene3D" id="2.60.40.1120">
    <property type="entry name" value="Carboxypeptidase-like, regulatory domain"/>
    <property type="match status" value="1"/>
</dbReference>
<dbReference type="SUPFAM" id="SSF56935">
    <property type="entry name" value="Porins"/>
    <property type="match status" value="1"/>
</dbReference>
<evidence type="ECO:0000256" key="7">
    <source>
        <dbReference type="PROSITE-ProRule" id="PRU01360"/>
    </source>
</evidence>
<dbReference type="InterPro" id="IPR012910">
    <property type="entry name" value="Plug_dom"/>
</dbReference>
<dbReference type="EMBL" id="QEAS01000012">
    <property type="protein sequence ID" value="PWG79795.1"/>
    <property type="molecule type" value="Genomic_DNA"/>
</dbReference>
<name>A0A2U2PEG6_9SPHI</name>
<comment type="caution">
    <text evidence="10">The sequence shown here is derived from an EMBL/GenBank/DDBJ whole genome shotgun (WGS) entry which is preliminary data.</text>
</comment>
<keyword evidence="6 7" id="KW-0998">Cell outer membrane</keyword>
<dbReference type="GO" id="GO:0009279">
    <property type="term" value="C:cell outer membrane"/>
    <property type="evidence" value="ECO:0007669"/>
    <property type="project" value="UniProtKB-SubCell"/>
</dbReference>
<dbReference type="SUPFAM" id="SSF49464">
    <property type="entry name" value="Carboxypeptidase regulatory domain-like"/>
    <property type="match status" value="1"/>
</dbReference>
<protein>
    <submittedName>
        <fullName evidence="10">SusC/RagA family TonB-linked outer membrane protein</fullName>
    </submittedName>
</protein>
<keyword evidence="8" id="KW-0732">Signal</keyword>
<dbReference type="InterPro" id="IPR023997">
    <property type="entry name" value="TonB-dep_OMP_SusC/RagA_CS"/>
</dbReference>
<keyword evidence="3 7" id="KW-1134">Transmembrane beta strand</keyword>
<dbReference type="RefSeq" id="WP_109416693.1">
    <property type="nucleotide sequence ID" value="NZ_QEAS01000012.1"/>
</dbReference>
<evidence type="ECO:0000313" key="11">
    <source>
        <dbReference type="Proteomes" id="UP000245647"/>
    </source>
</evidence>
<evidence type="ECO:0000256" key="8">
    <source>
        <dbReference type="SAM" id="SignalP"/>
    </source>
</evidence>
<sequence length="1067" mass="117582">MRLKLLSKLMPGFCLILLFSFQSGAAHAASTWTVRSEGERAVSDITGRVTDAKGVALPGVTVIVKGTKTATSTDINGKYKIRTDENSILVFTMIGFGSKEVIVGRQSTVNVILQESSQAMEEVVVVGYGTQKKRDLTGAISSVKSEDLVMSSNPDVGHMLKGKVAGLMIRENSAQPGGGIDILIRGAGSVLASNAPLIVVDGFPISDLQQPDAGGRYQAGTQSILNSFNPNDIASIDVLKDASATAIYGSRAANGVILITTKRGQAGAPVVQYSTSYSHQKYNNSFDVLPLNEWMQVRNEAAWEQWNFDNNVFPYGSRTLAEAQADPVNGPFHTLYTQNAIDNVGRGTDWFALVTRDGNTQQHNLSFTGGNESTKYLLSGNFYDQDGIIKNSGFKRYSIRANVDQKINRFINFGLNLTASRIDNLNSQLGGDQYENSGIIRAAIQQGPHIKAIDEDGNYPLNPQLALQPNPYSLLTITDKGRIERMLLNSFVDVNPVKDLTIRLKAGVDRGISKRWTYLPTTTLHGALEHGRATIADIDRDDYLLEATANYTKTLGPHRITALAGVSEQKTGNSNSSEGNTGFITDAFLWNNLNSGSGTKTMTSSRQENTIASYFGRLNYNYKERYLATFTVRADGASVFARNHKWGTFPSAAFAWNVVEEPFFKDMKSVLSQFKLRIGYGKTGNADIGSNAFAAYTAYPAWLSGNDVINIGVSLNRLENPDLKWETTTETNLGLDYELFGGKVNGSFELYKKVISDLLATKPINSYQEVNQIMANVGETQSKGFELTVNTNNMQRGSFQWKTVYTFAKFKDTWRKRADDWKPSVYESTNDPIRALYTRMSDGILQVGENPPVSQPELKPGMIKIKDINGFQRDADGNPVVNENGRFIRTGQPDGRIDDADTQLLGTTDPSLIIGLTNIFNYKNFSLNFDFTGMFGRKLADPNYTTYGISAAGIYTNGYNALATVKNRWTPENPSNTQPSSFYGWSPYGIGDFFLEDAWFIRLQNVSLGYRLPRKALGKVFSEARFHVDAQNLFVITPYSGVDPETDSYTAAYPYIRTFTAGINLTF</sequence>
<evidence type="ECO:0000259" key="9">
    <source>
        <dbReference type="Pfam" id="PF07715"/>
    </source>
</evidence>
<keyword evidence="11" id="KW-1185">Reference proteome</keyword>